<dbReference type="InterPro" id="IPR029068">
    <property type="entry name" value="Glyas_Bleomycin-R_OHBP_Dase"/>
</dbReference>
<proteinExistence type="predicted"/>
<dbReference type="Pfam" id="PF00903">
    <property type="entry name" value="Glyoxalase"/>
    <property type="match status" value="1"/>
</dbReference>
<dbReference type="EMBL" id="BMEX01000003">
    <property type="protein sequence ID" value="GGA40435.1"/>
    <property type="molecule type" value="Genomic_DNA"/>
</dbReference>
<organism evidence="2 3">
    <name type="scientific">Kroppenstedtia guangzhouensis</name>
    <dbReference type="NCBI Taxonomy" id="1274356"/>
    <lineage>
        <taxon>Bacteria</taxon>
        <taxon>Bacillati</taxon>
        <taxon>Bacillota</taxon>
        <taxon>Bacilli</taxon>
        <taxon>Bacillales</taxon>
        <taxon>Thermoactinomycetaceae</taxon>
        <taxon>Kroppenstedtia</taxon>
    </lineage>
</organism>
<gene>
    <name evidence="2" type="ORF">GCM10007416_11780</name>
</gene>
<feature type="domain" description="VOC" evidence="1">
    <location>
        <begin position="3"/>
        <end position="118"/>
    </location>
</feature>
<evidence type="ECO:0000313" key="3">
    <source>
        <dbReference type="Proteomes" id="UP000617979"/>
    </source>
</evidence>
<dbReference type="Gene3D" id="3.10.180.10">
    <property type="entry name" value="2,3-Dihydroxybiphenyl 1,2-Dioxygenase, domain 1"/>
    <property type="match status" value="1"/>
</dbReference>
<reference evidence="3" key="1">
    <citation type="journal article" date="2019" name="Int. J. Syst. Evol. Microbiol.">
        <title>The Global Catalogue of Microorganisms (GCM) 10K type strain sequencing project: providing services to taxonomists for standard genome sequencing and annotation.</title>
        <authorList>
            <consortium name="The Broad Institute Genomics Platform"/>
            <consortium name="The Broad Institute Genome Sequencing Center for Infectious Disease"/>
            <person name="Wu L."/>
            <person name="Ma J."/>
        </authorList>
    </citation>
    <scope>NUCLEOTIDE SEQUENCE [LARGE SCALE GENOMIC DNA]</scope>
    <source>
        <strain evidence="3">CGMCC 1.12404</strain>
    </source>
</reference>
<dbReference type="InterPro" id="IPR049789">
    <property type="entry name" value="ArsI/CadI-like"/>
</dbReference>
<protein>
    <recommendedName>
        <fullName evidence="1">VOC domain-containing protein</fullName>
    </recommendedName>
</protein>
<evidence type="ECO:0000259" key="1">
    <source>
        <dbReference type="PROSITE" id="PS51819"/>
    </source>
</evidence>
<dbReference type="Proteomes" id="UP000617979">
    <property type="component" value="Unassembled WGS sequence"/>
</dbReference>
<dbReference type="InterPro" id="IPR037523">
    <property type="entry name" value="VOC_core"/>
</dbReference>
<dbReference type="PANTHER" id="PTHR41294:SF1">
    <property type="entry name" value="CADMIUM-INDUCED PROTEIN CADI"/>
    <property type="match status" value="1"/>
</dbReference>
<dbReference type="PROSITE" id="PS51819">
    <property type="entry name" value="VOC"/>
    <property type="match status" value="1"/>
</dbReference>
<comment type="caution">
    <text evidence="2">The sequence shown here is derived from an EMBL/GenBank/DDBJ whole genome shotgun (WGS) entry which is preliminary data.</text>
</comment>
<evidence type="ECO:0000313" key="2">
    <source>
        <dbReference type="EMBL" id="GGA40435.1"/>
    </source>
</evidence>
<dbReference type="InterPro" id="IPR052393">
    <property type="entry name" value="Cadmium-induced_rsp"/>
</dbReference>
<dbReference type="NCBIfam" id="NF041414">
    <property type="entry name" value="ArsI_CadI_VOC"/>
    <property type="match status" value="1"/>
</dbReference>
<accession>A0ABQ1GBE8</accession>
<keyword evidence="3" id="KW-1185">Reference proteome</keyword>
<name>A0ABQ1GBE8_9BACL</name>
<dbReference type="InterPro" id="IPR004360">
    <property type="entry name" value="Glyas_Fos-R_dOase_dom"/>
</dbReference>
<dbReference type="SUPFAM" id="SSF54593">
    <property type="entry name" value="Glyoxalase/Bleomycin resistance protein/Dihydroxybiphenyl dioxygenase"/>
    <property type="match status" value="1"/>
</dbReference>
<sequence>MVLKPHVAINVKDLDASIKFYRHLFGEEPAKVRPGYAKFDLDEPLLNFALNEGGEIVGGINHMGIQVGSTEAVIAAKERLENAGLASFDEMDTTCCYARQDKIWVISPDGHRWEVFFEGRCGSIWALIDHSRDQKRLLYPQTAVSPFYPEQNSGIARVLQ</sequence>
<dbReference type="PANTHER" id="PTHR41294">
    <property type="entry name" value="CADMIUM-INDUCED PROTEIN CADI"/>
    <property type="match status" value="1"/>
</dbReference>